<keyword evidence="4" id="KW-0731">Sigma factor</keyword>
<dbReference type="InterPro" id="IPR039425">
    <property type="entry name" value="RNA_pol_sigma-70-like"/>
</dbReference>
<dbReference type="InterPro" id="IPR013325">
    <property type="entry name" value="RNA_pol_sigma_r2"/>
</dbReference>
<evidence type="ECO:0000256" key="4">
    <source>
        <dbReference type="ARBA" id="ARBA00023082"/>
    </source>
</evidence>
<evidence type="ECO:0000259" key="8">
    <source>
        <dbReference type="Pfam" id="PF08281"/>
    </source>
</evidence>
<comment type="subunit">
    <text evidence="2">Interacts transiently with the RNA polymerase catalytic core formed by RpoA, RpoB, RpoC and RpoZ (2 alpha, 1 beta, 1 beta' and 1 omega subunit) to form the RNA polymerase holoenzyme that can initiate transcription.</text>
</comment>
<dbReference type="Pfam" id="PF08281">
    <property type="entry name" value="Sigma70_r4_2"/>
    <property type="match status" value="1"/>
</dbReference>
<dbReference type="PANTHER" id="PTHR43133">
    <property type="entry name" value="RNA POLYMERASE ECF-TYPE SIGMA FACTO"/>
    <property type="match status" value="1"/>
</dbReference>
<dbReference type="CDD" id="cd06171">
    <property type="entry name" value="Sigma70_r4"/>
    <property type="match status" value="1"/>
</dbReference>
<dbReference type="SUPFAM" id="SSF88659">
    <property type="entry name" value="Sigma3 and sigma4 domains of RNA polymerase sigma factors"/>
    <property type="match status" value="1"/>
</dbReference>
<feature type="domain" description="RNA polymerase sigma-70 region 2" evidence="7">
    <location>
        <begin position="16"/>
        <end position="78"/>
    </location>
</feature>
<evidence type="ECO:0000256" key="1">
    <source>
        <dbReference type="ARBA" id="ARBA00010641"/>
    </source>
</evidence>
<dbReference type="SUPFAM" id="SSF54427">
    <property type="entry name" value="NTF2-like"/>
    <property type="match status" value="1"/>
</dbReference>
<sequence>MSDGTVTTTDLDVRLEKHRVELTGYCYRMLGSSFEAEDAVQDTLVRAWRSYDKFEGRSSMRSWLYRIATNVCLDMLTAGNKRARPMDLTDSTPLAQAALTPRPDNTWLEPMPDNRVLPTPSDPAEAAVAKESVRLAFMAALQQLPAKQRAVLILREVLQWKASEVAELLDTTVASVNSALQRARATLAERDGAAVEGAVSDPLDEEQQKLLERYVAAFEGYDMTALTALLHEDAVMTMPPFDLWLSGPEDITGFMTTLGAPCANSHLVPVEVNGLPGFAQYKPDPEKGGYTPWAVQVLEISDGRITGFHCFLDTQRWFPLFGLPLHLEADGDEVEQRA</sequence>
<keyword evidence="3" id="KW-0805">Transcription regulation</keyword>
<dbReference type="NCBIfam" id="TIGR02937">
    <property type="entry name" value="sigma70-ECF"/>
    <property type="match status" value="1"/>
</dbReference>
<dbReference type="InterPro" id="IPR032710">
    <property type="entry name" value="NTF2-like_dom_sf"/>
</dbReference>
<comment type="similarity">
    <text evidence="1">Belongs to the sigma-70 factor family. ECF subfamily.</text>
</comment>
<dbReference type="RefSeq" id="WP_165264138.1">
    <property type="nucleotide sequence ID" value="NZ_JAAKZY010000114.1"/>
</dbReference>
<evidence type="ECO:0000313" key="9">
    <source>
        <dbReference type="EMBL" id="NGO11735.1"/>
    </source>
</evidence>
<organism evidence="9 10">
    <name type="scientific">Streptomyces scabichelini</name>
    <dbReference type="NCBI Taxonomy" id="2711217"/>
    <lineage>
        <taxon>Bacteria</taxon>
        <taxon>Bacillati</taxon>
        <taxon>Actinomycetota</taxon>
        <taxon>Actinomycetes</taxon>
        <taxon>Kitasatosporales</taxon>
        <taxon>Streptomycetaceae</taxon>
        <taxon>Streptomyces</taxon>
    </lineage>
</organism>
<dbReference type="NCBIfam" id="NF006089">
    <property type="entry name" value="PRK08241.1"/>
    <property type="match status" value="1"/>
</dbReference>
<feature type="domain" description="Nuclear transport factor 2" evidence="6">
    <location>
        <begin position="207"/>
        <end position="316"/>
    </location>
</feature>
<dbReference type="InterPro" id="IPR036388">
    <property type="entry name" value="WH-like_DNA-bd_sf"/>
</dbReference>
<dbReference type="GO" id="GO:0016987">
    <property type="term" value="F:sigma factor activity"/>
    <property type="evidence" value="ECO:0007669"/>
    <property type="project" value="UniProtKB-KW"/>
</dbReference>
<dbReference type="Pfam" id="PF04542">
    <property type="entry name" value="Sigma70_r2"/>
    <property type="match status" value="1"/>
</dbReference>
<dbReference type="GO" id="GO:0006352">
    <property type="term" value="P:DNA-templated transcription initiation"/>
    <property type="evidence" value="ECO:0007669"/>
    <property type="project" value="InterPro"/>
</dbReference>
<reference evidence="9 10" key="1">
    <citation type="submission" date="2020-02" db="EMBL/GenBank/DDBJ databases">
        <title>Whole-genome analyses of novel actinobacteria.</title>
        <authorList>
            <person name="Sahin N."/>
            <person name="Gencbay T."/>
        </authorList>
    </citation>
    <scope>NUCLEOTIDE SEQUENCE [LARGE SCALE GENOMIC DNA]</scope>
    <source>
        <strain evidence="9 10">HC44</strain>
    </source>
</reference>
<gene>
    <name evidence="9" type="ORF">G5C60_30105</name>
</gene>
<dbReference type="Gene3D" id="1.10.10.10">
    <property type="entry name" value="Winged helix-like DNA-binding domain superfamily/Winged helix DNA-binding domain"/>
    <property type="match status" value="1"/>
</dbReference>
<name>A0A6G4VCV6_9ACTN</name>
<evidence type="ECO:0000256" key="3">
    <source>
        <dbReference type="ARBA" id="ARBA00023015"/>
    </source>
</evidence>
<dbReference type="InterPro" id="IPR007627">
    <property type="entry name" value="RNA_pol_sigma70_r2"/>
</dbReference>
<dbReference type="InterPro" id="IPR014284">
    <property type="entry name" value="RNA_pol_sigma-70_dom"/>
</dbReference>
<feature type="domain" description="RNA polymerase sigma factor 70 region 4 type 2" evidence="8">
    <location>
        <begin position="135"/>
        <end position="187"/>
    </location>
</feature>
<keyword evidence="10" id="KW-1185">Reference proteome</keyword>
<dbReference type="Pfam" id="PF02136">
    <property type="entry name" value="NTF2"/>
    <property type="match status" value="1"/>
</dbReference>
<evidence type="ECO:0000256" key="5">
    <source>
        <dbReference type="ARBA" id="ARBA00023163"/>
    </source>
</evidence>
<dbReference type="InterPro" id="IPR002075">
    <property type="entry name" value="NTF2_dom"/>
</dbReference>
<dbReference type="Gene3D" id="3.10.450.50">
    <property type="match status" value="1"/>
</dbReference>
<dbReference type="Gene3D" id="1.10.1740.10">
    <property type="match status" value="1"/>
</dbReference>
<dbReference type="AlphaFoldDB" id="A0A6G4VCV6"/>
<dbReference type="Proteomes" id="UP000472335">
    <property type="component" value="Unassembled WGS sequence"/>
</dbReference>
<proteinExistence type="inferred from homology"/>
<dbReference type="SUPFAM" id="SSF88946">
    <property type="entry name" value="Sigma2 domain of RNA polymerase sigma factors"/>
    <property type="match status" value="1"/>
</dbReference>
<dbReference type="InterPro" id="IPR013324">
    <property type="entry name" value="RNA_pol_sigma_r3/r4-like"/>
</dbReference>
<protein>
    <submittedName>
        <fullName evidence="9">Sigma-70 family RNA polymerase sigma factor</fullName>
    </submittedName>
</protein>
<dbReference type="NCBIfam" id="TIGR02960">
    <property type="entry name" value="SigX5"/>
    <property type="match status" value="1"/>
</dbReference>
<dbReference type="PANTHER" id="PTHR43133:SF65">
    <property type="entry name" value="ECF RNA POLYMERASE SIGMA FACTOR SIGG"/>
    <property type="match status" value="1"/>
</dbReference>
<accession>A0A6G4VCV6</accession>
<keyword evidence="5" id="KW-0804">Transcription</keyword>
<dbReference type="InterPro" id="IPR013249">
    <property type="entry name" value="RNA_pol_sigma70_r4_t2"/>
</dbReference>
<evidence type="ECO:0000256" key="2">
    <source>
        <dbReference type="ARBA" id="ARBA00011344"/>
    </source>
</evidence>
<dbReference type="GO" id="GO:0003677">
    <property type="term" value="F:DNA binding"/>
    <property type="evidence" value="ECO:0007669"/>
    <property type="project" value="InterPro"/>
</dbReference>
<dbReference type="EMBL" id="JAAKZY010000114">
    <property type="protein sequence ID" value="NGO11735.1"/>
    <property type="molecule type" value="Genomic_DNA"/>
</dbReference>
<evidence type="ECO:0000259" key="6">
    <source>
        <dbReference type="Pfam" id="PF02136"/>
    </source>
</evidence>
<evidence type="ECO:0000259" key="7">
    <source>
        <dbReference type="Pfam" id="PF04542"/>
    </source>
</evidence>
<comment type="caution">
    <text evidence="9">The sequence shown here is derived from an EMBL/GenBank/DDBJ whole genome shotgun (WGS) entry which is preliminary data.</text>
</comment>
<evidence type="ECO:0000313" key="10">
    <source>
        <dbReference type="Proteomes" id="UP000472335"/>
    </source>
</evidence>
<dbReference type="InterPro" id="IPR014305">
    <property type="entry name" value="RNA_pol_sigma-G_actinobac"/>
</dbReference>